<evidence type="ECO:0000256" key="3">
    <source>
        <dbReference type="ARBA" id="ARBA00004370"/>
    </source>
</evidence>
<dbReference type="SUPFAM" id="SSF53474">
    <property type="entry name" value="alpha/beta-Hydrolases"/>
    <property type="match status" value="1"/>
</dbReference>
<proteinExistence type="predicted"/>
<dbReference type="PANTHER" id="PTHR48182">
    <property type="entry name" value="PROTEIN SERAC1"/>
    <property type="match status" value="1"/>
</dbReference>
<feature type="domain" description="Nephrocystin 3-like N-terminal" evidence="10">
    <location>
        <begin position="346"/>
        <end position="387"/>
    </location>
</feature>
<evidence type="ECO:0000313" key="11">
    <source>
        <dbReference type="EMBL" id="KAK4225059.1"/>
    </source>
</evidence>
<keyword evidence="5" id="KW-0256">Endoplasmic reticulum</keyword>
<dbReference type="InterPro" id="IPR056884">
    <property type="entry name" value="NPHP3-like_N"/>
</dbReference>
<keyword evidence="4" id="KW-0677">Repeat</keyword>
<dbReference type="InterPro" id="IPR029058">
    <property type="entry name" value="AB_hydrolase_fold"/>
</dbReference>
<evidence type="ECO:0000259" key="10">
    <source>
        <dbReference type="Pfam" id="PF24883"/>
    </source>
</evidence>
<comment type="caution">
    <text evidence="11">The sequence shown here is derived from an EMBL/GenBank/DDBJ whole genome shotgun (WGS) entry which is preliminary data.</text>
</comment>
<dbReference type="EMBL" id="MU865376">
    <property type="protein sequence ID" value="KAK4225059.1"/>
    <property type="molecule type" value="Genomic_DNA"/>
</dbReference>
<evidence type="ECO:0000256" key="2">
    <source>
        <dbReference type="ARBA" id="ARBA00004240"/>
    </source>
</evidence>
<dbReference type="GO" id="GO:0005739">
    <property type="term" value="C:mitochondrion"/>
    <property type="evidence" value="ECO:0007669"/>
    <property type="project" value="UniProtKB-SubCell"/>
</dbReference>
<feature type="compositionally biased region" description="Basic and acidic residues" evidence="8">
    <location>
        <begin position="49"/>
        <end position="60"/>
    </location>
</feature>
<comment type="subcellular location">
    <subcellularLocation>
        <location evidence="2">Endoplasmic reticulum</location>
    </subcellularLocation>
    <subcellularLocation>
        <location evidence="3">Membrane</location>
    </subcellularLocation>
    <subcellularLocation>
        <location evidence="1">Mitochondrion</location>
    </subcellularLocation>
</comment>
<evidence type="ECO:0000256" key="5">
    <source>
        <dbReference type="ARBA" id="ARBA00022824"/>
    </source>
</evidence>
<protein>
    <recommendedName>
        <fullName evidence="10">Nephrocystin 3-like N-terminal domain-containing protein</fullName>
    </recommendedName>
</protein>
<dbReference type="InterPro" id="IPR052374">
    <property type="entry name" value="SERAC1"/>
</dbReference>
<keyword evidence="6" id="KW-0496">Mitochondrion</keyword>
<dbReference type="Gene3D" id="3.40.50.1820">
    <property type="entry name" value="alpha/beta hydrolase"/>
    <property type="match status" value="1"/>
</dbReference>
<keyword evidence="9" id="KW-0812">Transmembrane</keyword>
<keyword evidence="7 9" id="KW-0472">Membrane</keyword>
<dbReference type="GO" id="GO:0016020">
    <property type="term" value="C:membrane"/>
    <property type="evidence" value="ECO:0007669"/>
    <property type="project" value="UniProtKB-SubCell"/>
</dbReference>
<gene>
    <name evidence="11" type="ORF">QBC38DRAFT_445882</name>
</gene>
<organism evidence="11 12">
    <name type="scientific">Podospora fimiseda</name>
    <dbReference type="NCBI Taxonomy" id="252190"/>
    <lineage>
        <taxon>Eukaryota</taxon>
        <taxon>Fungi</taxon>
        <taxon>Dikarya</taxon>
        <taxon>Ascomycota</taxon>
        <taxon>Pezizomycotina</taxon>
        <taxon>Sordariomycetes</taxon>
        <taxon>Sordariomycetidae</taxon>
        <taxon>Sordariales</taxon>
        <taxon>Podosporaceae</taxon>
        <taxon>Podospora</taxon>
    </lineage>
</organism>
<dbReference type="Pfam" id="PF24883">
    <property type="entry name" value="NPHP3_N"/>
    <property type="match status" value="1"/>
</dbReference>
<feature type="transmembrane region" description="Helical" evidence="9">
    <location>
        <begin position="128"/>
        <end position="147"/>
    </location>
</feature>
<dbReference type="PANTHER" id="PTHR48182:SF2">
    <property type="entry name" value="PROTEIN SERAC1"/>
    <property type="match status" value="1"/>
</dbReference>
<name>A0AAN7BKQ1_9PEZI</name>
<evidence type="ECO:0000256" key="7">
    <source>
        <dbReference type="ARBA" id="ARBA00023136"/>
    </source>
</evidence>
<evidence type="ECO:0000256" key="1">
    <source>
        <dbReference type="ARBA" id="ARBA00004173"/>
    </source>
</evidence>
<dbReference type="AlphaFoldDB" id="A0AAN7BKQ1"/>
<feature type="region of interest" description="Disordered" evidence="8">
    <location>
        <begin position="46"/>
        <end position="65"/>
    </location>
</feature>
<reference evidence="11" key="2">
    <citation type="submission" date="2023-05" db="EMBL/GenBank/DDBJ databases">
        <authorList>
            <consortium name="Lawrence Berkeley National Laboratory"/>
            <person name="Steindorff A."/>
            <person name="Hensen N."/>
            <person name="Bonometti L."/>
            <person name="Westerberg I."/>
            <person name="Brannstrom I.O."/>
            <person name="Guillou S."/>
            <person name="Cros-Aarteil S."/>
            <person name="Calhoun S."/>
            <person name="Haridas S."/>
            <person name="Kuo A."/>
            <person name="Mondo S."/>
            <person name="Pangilinan J."/>
            <person name="Riley R."/>
            <person name="Labutti K."/>
            <person name="Andreopoulos B."/>
            <person name="Lipzen A."/>
            <person name="Chen C."/>
            <person name="Yanf M."/>
            <person name="Daum C."/>
            <person name="Ng V."/>
            <person name="Clum A."/>
            <person name="Ohm R."/>
            <person name="Martin F."/>
            <person name="Silar P."/>
            <person name="Natvig D."/>
            <person name="Lalanne C."/>
            <person name="Gautier V."/>
            <person name="Ament-Velasquez S.L."/>
            <person name="Kruys A."/>
            <person name="Hutchinson M.I."/>
            <person name="Powell A.J."/>
            <person name="Barry K."/>
            <person name="Miller A.N."/>
            <person name="Grigoriev I.V."/>
            <person name="Debuchy R."/>
            <person name="Gladieux P."/>
            <person name="Thoren M.H."/>
            <person name="Johannesson H."/>
        </authorList>
    </citation>
    <scope>NUCLEOTIDE SEQUENCE</scope>
    <source>
        <strain evidence="11">CBS 990.96</strain>
    </source>
</reference>
<keyword evidence="12" id="KW-1185">Reference proteome</keyword>
<dbReference type="GO" id="GO:0005783">
    <property type="term" value="C:endoplasmic reticulum"/>
    <property type="evidence" value="ECO:0007669"/>
    <property type="project" value="UniProtKB-SubCell"/>
</dbReference>
<evidence type="ECO:0000256" key="6">
    <source>
        <dbReference type="ARBA" id="ARBA00023128"/>
    </source>
</evidence>
<evidence type="ECO:0000256" key="9">
    <source>
        <dbReference type="SAM" id="Phobius"/>
    </source>
</evidence>
<sequence>MRREILDTGLSVVYEPKDLSLVVDIIIIHRLQGHPFRTWAFSGSPEFSKPPDVKGKRKTSESSQSQPAVFWPADLLPAACPKARVLVFGYDSKITQSMSRSANQNSIVSHSKDLLFELQREAVPDRRLIFVAHSLGGIVSTAAVVFLGTPHRGSPDFVNMGELMRSIISALFVGTSSCNLHALGLRTTGLERAQEAFSQVWHTYNFTVKTFQEGLGLTGINLGMLGNKVVPDYSSLIGDYRERPETLQANHMDMCRFRGENDHNYRKVVGELRSIYLSIANVTNNHIRTQVPGSNAMDVNPRRSSMFPVLKLTVLTLGDDEKAFLQMLWFPSTNTRLRELERPAHNTCRWLFGSEQYRVWLSDRKLGKHESILRINGGPGTGKSTVMVSANGVNARLRSWDDGDDISSLERKVHSVPPALNDLYASMLTPSDEEDRGLMVRLFQWAILPTKPLRLVEWHHILAFTHRPTPASLHEWRESNNFTFNDGQLEKKIRPISKGLVEVKTARAGELVGEDTEQNSMYASAGSMNFEYGETRFVLVIHESVPEFFLSGTGFPLLDGTLLRSPIERGHLSIMATCLDYINIEELDALVQARADVERKRKSRTKQLESLTDSNII</sequence>
<dbReference type="Proteomes" id="UP001301958">
    <property type="component" value="Unassembled WGS sequence"/>
</dbReference>
<accession>A0AAN7BKQ1</accession>
<reference evidence="11" key="1">
    <citation type="journal article" date="2023" name="Mol. Phylogenet. Evol.">
        <title>Genome-scale phylogeny and comparative genomics of the fungal order Sordariales.</title>
        <authorList>
            <person name="Hensen N."/>
            <person name="Bonometti L."/>
            <person name="Westerberg I."/>
            <person name="Brannstrom I.O."/>
            <person name="Guillou S."/>
            <person name="Cros-Aarteil S."/>
            <person name="Calhoun S."/>
            <person name="Haridas S."/>
            <person name="Kuo A."/>
            <person name="Mondo S."/>
            <person name="Pangilinan J."/>
            <person name="Riley R."/>
            <person name="LaButti K."/>
            <person name="Andreopoulos B."/>
            <person name="Lipzen A."/>
            <person name="Chen C."/>
            <person name="Yan M."/>
            <person name="Daum C."/>
            <person name="Ng V."/>
            <person name="Clum A."/>
            <person name="Steindorff A."/>
            <person name="Ohm R.A."/>
            <person name="Martin F."/>
            <person name="Silar P."/>
            <person name="Natvig D.O."/>
            <person name="Lalanne C."/>
            <person name="Gautier V."/>
            <person name="Ament-Velasquez S.L."/>
            <person name="Kruys A."/>
            <person name="Hutchinson M.I."/>
            <person name="Powell A.J."/>
            <person name="Barry K."/>
            <person name="Miller A.N."/>
            <person name="Grigoriev I.V."/>
            <person name="Debuchy R."/>
            <person name="Gladieux P."/>
            <person name="Hiltunen Thoren M."/>
            <person name="Johannesson H."/>
        </authorList>
    </citation>
    <scope>NUCLEOTIDE SEQUENCE</scope>
    <source>
        <strain evidence="11">CBS 990.96</strain>
    </source>
</reference>
<keyword evidence="9" id="KW-1133">Transmembrane helix</keyword>
<evidence type="ECO:0000256" key="8">
    <source>
        <dbReference type="SAM" id="MobiDB-lite"/>
    </source>
</evidence>
<evidence type="ECO:0000313" key="12">
    <source>
        <dbReference type="Proteomes" id="UP001301958"/>
    </source>
</evidence>
<evidence type="ECO:0000256" key="4">
    <source>
        <dbReference type="ARBA" id="ARBA00022737"/>
    </source>
</evidence>